<feature type="compositionally biased region" description="Basic residues" evidence="1">
    <location>
        <begin position="277"/>
        <end position="287"/>
    </location>
</feature>
<dbReference type="Proteomes" id="UP001201980">
    <property type="component" value="Unassembled WGS sequence"/>
</dbReference>
<accession>A0AAD5RST8</accession>
<feature type="compositionally biased region" description="Polar residues" evidence="1">
    <location>
        <begin position="194"/>
        <end position="209"/>
    </location>
</feature>
<reference evidence="2" key="1">
    <citation type="submission" date="2022-07" db="EMBL/GenBank/DDBJ databases">
        <title>Draft genome sequence of Zalerion maritima ATCC 34329, a (micro)plastics degrading marine fungus.</title>
        <authorList>
            <person name="Paco A."/>
            <person name="Goncalves M.F.M."/>
            <person name="Rocha-Santos T.A.P."/>
            <person name="Alves A."/>
        </authorList>
    </citation>
    <scope>NUCLEOTIDE SEQUENCE</scope>
    <source>
        <strain evidence="2">ATCC 34329</strain>
    </source>
</reference>
<comment type="caution">
    <text evidence="2">The sequence shown here is derived from an EMBL/GenBank/DDBJ whole genome shotgun (WGS) entry which is preliminary data.</text>
</comment>
<dbReference type="AlphaFoldDB" id="A0AAD5RST8"/>
<feature type="region of interest" description="Disordered" evidence="1">
    <location>
        <begin position="164"/>
        <end position="321"/>
    </location>
</feature>
<proteinExistence type="predicted"/>
<evidence type="ECO:0000313" key="3">
    <source>
        <dbReference type="Proteomes" id="UP001201980"/>
    </source>
</evidence>
<evidence type="ECO:0000256" key="1">
    <source>
        <dbReference type="SAM" id="MobiDB-lite"/>
    </source>
</evidence>
<dbReference type="EMBL" id="JAKWBI020000115">
    <property type="protein sequence ID" value="KAJ2902367.1"/>
    <property type="molecule type" value="Genomic_DNA"/>
</dbReference>
<feature type="region of interest" description="Disordered" evidence="1">
    <location>
        <begin position="1"/>
        <end position="45"/>
    </location>
</feature>
<feature type="compositionally biased region" description="Low complexity" evidence="1">
    <location>
        <begin position="300"/>
        <end position="311"/>
    </location>
</feature>
<keyword evidence="3" id="KW-1185">Reference proteome</keyword>
<evidence type="ECO:0000313" key="2">
    <source>
        <dbReference type="EMBL" id="KAJ2902367.1"/>
    </source>
</evidence>
<gene>
    <name evidence="2" type="ORF">MKZ38_000684</name>
</gene>
<protein>
    <submittedName>
        <fullName evidence="2">Proteinrelated to RNA-binding protein cabeza</fullName>
    </submittedName>
</protein>
<feature type="compositionally biased region" description="Basic and acidic residues" evidence="1">
    <location>
        <begin position="211"/>
        <end position="222"/>
    </location>
</feature>
<sequence length="376" mass="40976">MPSENTPATLTPAEVTQAKDDQATTSSKDVVSGNDRVPSRHPIPWTRPRMAEKLLLCVIYEVEKQAHEANQENKFKTGLGTAPGGIPWSKVAQRISPGSSGSAIKQKLEKVRLQVLEEGHFVPPVASFGIGATHDDKVRGYIEKPNGTHRELLFDEDYEHPKASYIKPGKKSLPTRKEALEASKAAEEDELETESGTLGHNCAVSSPSDGGQEKQDISEARTGKRQRPSSPQTPKKLMMKESPATPPITALASRMATRGTMTSDPRISKLTGSPSRRSPRIASRKATKATYRVFGPQSEASNVASASNSANTPKMSPADDEPVLQMRKYGTAVFASRAALEAEGEELDDKYDHFFVERSEVEAVEAPLSTRHPKEH</sequence>
<name>A0AAD5RST8_9PEZI</name>
<organism evidence="2 3">
    <name type="scientific">Zalerion maritima</name>
    <dbReference type="NCBI Taxonomy" id="339359"/>
    <lineage>
        <taxon>Eukaryota</taxon>
        <taxon>Fungi</taxon>
        <taxon>Dikarya</taxon>
        <taxon>Ascomycota</taxon>
        <taxon>Pezizomycotina</taxon>
        <taxon>Sordariomycetes</taxon>
        <taxon>Lulworthiomycetidae</taxon>
        <taxon>Lulworthiales</taxon>
        <taxon>Lulworthiaceae</taxon>
        <taxon>Zalerion</taxon>
    </lineage>
</organism>
<feature type="compositionally biased region" description="Basic and acidic residues" evidence="1">
    <location>
        <begin position="175"/>
        <end position="186"/>
    </location>
</feature>